<dbReference type="CDD" id="cd04688">
    <property type="entry name" value="NUDIX_Hydrolase"/>
    <property type="match status" value="1"/>
</dbReference>
<evidence type="ECO:0000256" key="2">
    <source>
        <dbReference type="ARBA" id="ARBA00022801"/>
    </source>
</evidence>
<dbReference type="GO" id="GO:0016787">
    <property type="term" value="F:hydrolase activity"/>
    <property type="evidence" value="ECO:0007669"/>
    <property type="project" value="UniProtKB-KW"/>
</dbReference>
<dbReference type="Proteomes" id="UP000318453">
    <property type="component" value="Chromosome"/>
</dbReference>
<evidence type="ECO:0000313" key="4">
    <source>
        <dbReference type="EMBL" id="QDZ39595.1"/>
    </source>
</evidence>
<comment type="cofactor">
    <cofactor evidence="1">
        <name>Mg(2+)</name>
        <dbReference type="ChEBI" id="CHEBI:18420"/>
    </cofactor>
</comment>
<dbReference type="PROSITE" id="PS00893">
    <property type="entry name" value="NUDIX_BOX"/>
    <property type="match status" value="1"/>
</dbReference>
<dbReference type="InterPro" id="IPR015797">
    <property type="entry name" value="NUDIX_hydrolase-like_dom_sf"/>
</dbReference>
<dbReference type="Gene3D" id="3.90.79.10">
    <property type="entry name" value="Nucleoside Triphosphate Pyrophosphohydrolase"/>
    <property type="match status" value="1"/>
</dbReference>
<keyword evidence="2" id="KW-0378">Hydrolase</keyword>
<dbReference type="EMBL" id="CP042326">
    <property type="protein sequence ID" value="QDZ39595.1"/>
    <property type="molecule type" value="Genomic_DNA"/>
</dbReference>
<dbReference type="PANTHER" id="PTHR43046">
    <property type="entry name" value="GDP-MANNOSE MANNOSYL HYDROLASE"/>
    <property type="match status" value="1"/>
</dbReference>
<name>A0A5B8NMU3_9CHRO</name>
<dbReference type="OrthoDB" id="7376250at2"/>
<evidence type="ECO:0000259" key="3">
    <source>
        <dbReference type="PROSITE" id="PS51462"/>
    </source>
</evidence>
<dbReference type="SUPFAM" id="SSF55811">
    <property type="entry name" value="Nudix"/>
    <property type="match status" value="1"/>
</dbReference>
<dbReference type="InterPro" id="IPR020084">
    <property type="entry name" value="NUDIX_hydrolase_CS"/>
</dbReference>
<dbReference type="KEGG" id="enn:FRE64_06410"/>
<evidence type="ECO:0000313" key="5">
    <source>
        <dbReference type="Proteomes" id="UP000318453"/>
    </source>
</evidence>
<organism evidence="4 5">
    <name type="scientific">Euhalothece natronophila Z-M001</name>
    <dbReference type="NCBI Taxonomy" id="522448"/>
    <lineage>
        <taxon>Bacteria</taxon>
        <taxon>Bacillati</taxon>
        <taxon>Cyanobacteriota</taxon>
        <taxon>Cyanophyceae</taxon>
        <taxon>Oscillatoriophycideae</taxon>
        <taxon>Chroococcales</taxon>
        <taxon>Halothecacae</taxon>
        <taxon>Halothece cluster</taxon>
        <taxon>Euhalothece</taxon>
    </lineage>
</organism>
<reference evidence="4" key="1">
    <citation type="submission" date="2019-08" db="EMBL/GenBank/DDBJ databases">
        <title>Carotenoids and Carotenoid Binding Proteins in the Halophilic Cyanobacterium Euhalothece sp. ZM00.</title>
        <authorList>
            <person name="Cho S.M."/>
            <person name="Song J.Y."/>
            <person name="Park Y.-I."/>
        </authorList>
    </citation>
    <scope>NUCLEOTIDE SEQUENCE [LARGE SCALE GENOMIC DNA]</scope>
    <source>
        <strain evidence="4">Z-M001</strain>
    </source>
</reference>
<keyword evidence="5" id="KW-1185">Reference proteome</keyword>
<evidence type="ECO:0000256" key="1">
    <source>
        <dbReference type="ARBA" id="ARBA00001946"/>
    </source>
</evidence>
<dbReference type="AlphaFoldDB" id="A0A5B8NMU3"/>
<gene>
    <name evidence="4" type="ORF">FRE64_06410</name>
</gene>
<dbReference type="PROSITE" id="PS51462">
    <property type="entry name" value="NUDIX"/>
    <property type="match status" value="1"/>
</dbReference>
<proteinExistence type="predicted"/>
<dbReference type="InterPro" id="IPR000086">
    <property type="entry name" value="NUDIX_hydrolase_dom"/>
</dbReference>
<protein>
    <submittedName>
        <fullName evidence="4">NUDIX domain-containing protein</fullName>
    </submittedName>
</protein>
<sequence>MHDPNEIRFLVLGLIKDHNNRVFLSEGYDKIKQEYFYRALGGGVDFGESSLKALKREFQEELNAELVNIQYVTCLESIFSFNGQPGHEVIQVYQCDFANPNFYQLEEITFNEGERKKIARWVDLEKCRSRQVRVVPEPILEYM</sequence>
<dbReference type="RefSeq" id="WP_146295195.1">
    <property type="nucleotide sequence ID" value="NZ_CP042326.1"/>
</dbReference>
<accession>A0A5B8NMU3</accession>
<dbReference type="Pfam" id="PF00293">
    <property type="entry name" value="NUDIX"/>
    <property type="match status" value="1"/>
</dbReference>
<feature type="domain" description="Nudix hydrolase" evidence="3">
    <location>
        <begin position="4"/>
        <end position="143"/>
    </location>
</feature>
<dbReference type="PANTHER" id="PTHR43046:SF14">
    <property type="entry name" value="MUTT_NUDIX FAMILY PROTEIN"/>
    <property type="match status" value="1"/>
</dbReference>